<name>A0A086J6T9_TOXGO</name>
<proteinExistence type="predicted"/>
<dbReference type="VEuPathDB" id="ToxoDB:TGP89_274700"/>
<sequence>MKKTSGAEKSVPTDVFTVAGISLRVYHFQVTLPSAVSVCACPGGVGGVGVILSGFMVFFTLIWNYLRHRLPPPRQHDIPPVILRFMCASGLHRERVITILHAKLRRRQLKKTAPVEEMSTRAAFRVPRKGIVSDRVVEIVRRLVRMQIMVRFFVRRRLTSGRAVENSLFSRRTPCPWTGLITSRLRLMAYGELWGTEAEGKQTLEGVCDFWWDNVCDTEG</sequence>
<accession>A0A086J6T9</accession>
<keyword evidence="1 2" id="KW-0812">Transmembrane</keyword>
<reference evidence="2 3" key="1">
    <citation type="submission" date="2014-03" db="EMBL/GenBank/DDBJ databases">
        <authorList>
            <person name="Sibley D."/>
            <person name="Venepally P."/>
            <person name="Karamycheva S."/>
            <person name="Hadjithomas M."/>
            <person name="Khan A."/>
            <person name="Brunk B."/>
            <person name="Roos D."/>
            <person name="Caler E."/>
            <person name="Lorenzi H."/>
        </authorList>
    </citation>
    <scope>NUCLEOTIDE SEQUENCE [LARGE SCALE GENOMIC DNA]</scope>
    <source>
        <strain evidence="3">p89</strain>
    </source>
</reference>
<evidence type="ECO:0000313" key="2">
    <source>
        <dbReference type="EMBL" id="KFG27857.1"/>
    </source>
</evidence>
<organism evidence="2 3">
    <name type="scientific">Toxoplasma gondii p89</name>
    <dbReference type="NCBI Taxonomy" id="943119"/>
    <lineage>
        <taxon>Eukaryota</taxon>
        <taxon>Sar</taxon>
        <taxon>Alveolata</taxon>
        <taxon>Apicomplexa</taxon>
        <taxon>Conoidasida</taxon>
        <taxon>Coccidia</taxon>
        <taxon>Eucoccidiorida</taxon>
        <taxon>Eimeriorina</taxon>
        <taxon>Sarcocystidae</taxon>
        <taxon>Toxoplasma</taxon>
    </lineage>
</organism>
<evidence type="ECO:0000256" key="1">
    <source>
        <dbReference type="SAM" id="Phobius"/>
    </source>
</evidence>
<dbReference type="AlphaFoldDB" id="A0A086J6T9"/>
<gene>
    <name evidence="2" type="ORF">TGP89_274700</name>
</gene>
<evidence type="ECO:0000313" key="3">
    <source>
        <dbReference type="Proteomes" id="UP000028828"/>
    </source>
</evidence>
<comment type="caution">
    <text evidence="2">The sequence shown here is derived from an EMBL/GenBank/DDBJ whole genome shotgun (WGS) entry which is preliminary data.</text>
</comment>
<dbReference type="Proteomes" id="UP000028828">
    <property type="component" value="Unassembled WGS sequence"/>
</dbReference>
<keyword evidence="1" id="KW-0472">Membrane</keyword>
<keyword evidence="1" id="KW-1133">Transmembrane helix</keyword>
<protein>
    <submittedName>
        <fullName evidence="2">Putative transmembrane protein</fullName>
    </submittedName>
</protein>
<feature type="transmembrane region" description="Helical" evidence="1">
    <location>
        <begin position="44"/>
        <end position="66"/>
    </location>
</feature>
<dbReference type="EMBL" id="AEYI02002557">
    <property type="protein sequence ID" value="KFG27857.1"/>
    <property type="molecule type" value="Genomic_DNA"/>
</dbReference>